<feature type="signal peptide" evidence="1">
    <location>
        <begin position="1"/>
        <end position="26"/>
    </location>
</feature>
<proteinExistence type="predicted"/>
<dbReference type="AlphaFoldDB" id="A0A7W0CFI3"/>
<dbReference type="PROSITE" id="PS50231">
    <property type="entry name" value="RICIN_B_LECTIN"/>
    <property type="match status" value="1"/>
</dbReference>
<feature type="domain" description="Ricin B lectin" evidence="2">
    <location>
        <begin position="67"/>
        <end position="124"/>
    </location>
</feature>
<dbReference type="SUPFAM" id="SSF50370">
    <property type="entry name" value="Ricin B-like lectins"/>
    <property type="match status" value="1"/>
</dbReference>
<accession>A0A7W0CFI3</accession>
<comment type="caution">
    <text evidence="3">The sequence shown here is derived from an EMBL/GenBank/DDBJ whole genome shotgun (WGS) entry which is preliminary data.</text>
</comment>
<sequence length="163" mass="18007">MRIRTRAILALTLGTATLTSVPPASATSGTSLARFSNWATQECITTNPDHHLFSRYCYVAGDYKYAYQQWYLQPSMWAGAWQLSNRKTGRCLELVDGDNGQDNVVTAPCEPGNPLQLWIVENQSIVSAVHKAILYDHGATTDIRATWGGSVNPPAYGRWSQIS</sequence>
<dbReference type="RefSeq" id="WP_181609074.1">
    <property type="nucleotide sequence ID" value="NZ_BAABAM010000006.1"/>
</dbReference>
<dbReference type="Gene3D" id="2.80.10.50">
    <property type="match status" value="1"/>
</dbReference>
<feature type="chain" id="PRO_5031162922" description="Ricin B lectin domain-containing protein" evidence="1">
    <location>
        <begin position="27"/>
        <end position="163"/>
    </location>
</feature>
<protein>
    <recommendedName>
        <fullName evidence="2">Ricin B lectin domain-containing protein</fullName>
    </recommendedName>
</protein>
<evidence type="ECO:0000313" key="4">
    <source>
        <dbReference type="Proteomes" id="UP000530928"/>
    </source>
</evidence>
<reference evidence="3 4" key="1">
    <citation type="submission" date="2020-07" db="EMBL/GenBank/DDBJ databases">
        <title>Genomic Encyclopedia of Type Strains, Phase IV (KMG-IV): sequencing the most valuable type-strain genomes for metagenomic binning, comparative biology and taxonomic classification.</title>
        <authorList>
            <person name="Goeker M."/>
        </authorList>
    </citation>
    <scope>NUCLEOTIDE SEQUENCE [LARGE SCALE GENOMIC DNA]</scope>
    <source>
        <strain evidence="3 4">DSM 45533</strain>
    </source>
</reference>
<dbReference type="EMBL" id="JACDUR010000002">
    <property type="protein sequence ID" value="MBA2890232.1"/>
    <property type="molecule type" value="Genomic_DNA"/>
</dbReference>
<gene>
    <name evidence="3" type="ORF">HNR30_001573</name>
</gene>
<dbReference type="InterPro" id="IPR035992">
    <property type="entry name" value="Ricin_B-like_lectins"/>
</dbReference>
<evidence type="ECO:0000259" key="2">
    <source>
        <dbReference type="Pfam" id="PF14200"/>
    </source>
</evidence>
<evidence type="ECO:0000313" key="3">
    <source>
        <dbReference type="EMBL" id="MBA2890232.1"/>
    </source>
</evidence>
<keyword evidence="4" id="KW-1185">Reference proteome</keyword>
<evidence type="ECO:0000256" key="1">
    <source>
        <dbReference type="SAM" id="SignalP"/>
    </source>
</evidence>
<dbReference type="InterPro" id="IPR000772">
    <property type="entry name" value="Ricin_B_lectin"/>
</dbReference>
<keyword evidence="1" id="KW-0732">Signal</keyword>
<dbReference type="Proteomes" id="UP000530928">
    <property type="component" value="Unassembled WGS sequence"/>
</dbReference>
<dbReference type="Pfam" id="PF14200">
    <property type="entry name" value="RicinB_lectin_2"/>
    <property type="match status" value="1"/>
</dbReference>
<name>A0A7W0CFI3_9ACTN</name>
<organism evidence="3 4">
    <name type="scientific">Nonomuraea soli</name>
    <dbReference type="NCBI Taxonomy" id="1032476"/>
    <lineage>
        <taxon>Bacteria</taxon>
        <taxon>Bacillati</taxon>
        <taxon>Actinomycetota</taxon>
        <taxon>Actinomycetes</taxon>
        <taxon>Streptosporangiales</taxon>
        <taxon>Streptosporangiaceae</taxon>
        <taxon>Nonomuraea</taxon>
    </lineage>
</organism>